<organism evidence="2 3">
    <name type="scientific">Brassica cretica</name>
    <name type="common">Mustard</name>
    <dbReference type="NCBI Taxonomy" id="69181"/>
    <lineage>
        <taxon>Eukaryota</taxon>
        <taxon>Viridiplantae</taxon>
        <taxon>Streptophyta</taxon>
        <taxon>Embryophyta</taxon>
        <taxon>Tracheophyta</taxon>
        <taxon>Spermatophyta</taxon>
        <taxon>Magnoliopsida</taxon>
        <taxon>eudicotyledons</taxon>
        <taxon>Gunneridae</taxon>
        <taxon>Pentapetalae</taxon>
        <taxon>rosids</taxon>
        <taxon>malvids</taxon>
        <taxon>Brassicales</taxon>
        <taxon>Brassicaceae</taxon>
        <taxon>Brassiceae</taxon>
        <taxon>Brassica</taxon>
    </lineage>
</organism>
<feature type="region of interest" description="Disordered" evidence="1">
    <location>
        <begin position="1"/>
        <end position="28"/>
    </location>
</feature>
<feature type="compositionally biased region" description="Low complexity" evidence="1">
    <location>
        <begin position="10"/>
        <end position="22"/>
    </location>
</feature>
<proteinExistence type="predicted"/>
<dbReference type="EMBL" id="QGKW02001911">
    <property type="protein sequence ID" value="KAF2566701.1"/>
    <property type="molecule type" value="Genomic_DNA"/>
</dbReference>
<name>A0A8S9IA07_BRACR</name>
<comment type="caution">
    <text evidence="2">The sequence shown here is derived from an EMBL/GenBank/DDBJ whole genome shotgun (WGS) entry which is preliminary data.</text>
</comment>
<sequence length="125" mass="14017">MLLDALLDGSAPTSSSSPSTTADQSHQSRFSAIPISSQLISTHFRVRMAISVIIELCCYLIFIIFSDPSESELRWSQYGRSKLAARIDRLHRQVLLGIHLGDPRASMEPIPIHLQLRSYLPQLRS</sequence>
<dbReference type="Proteomes" id="UP000712281">
    <property type="component" value="Unassembled WGS sequence"/>
</dbReference>
<evidence type="ECO:0000313" key="2">
    <source>
        <dbReference type="EMBL" id="KAF2566701.1"/>
    </source>
</evidence>
<gene>
    <name evidence="2" type="ORF">F2Q68_00026071</name>
</gene>
<protein>
    <submittedName>
        <fullName evidence="2">Uncharacterized protein</fullName>
    </submittedName>
</protein>
<dbReference type="AlphaFoldDB" id="A0A8S9IA07"/>
<evidence type="ECO:0000313" key="3">
    <source>
        <dbReference type="Proteomes" id="UP000712281"/>
    </source>
</evidence>
<evidence type="ECO:0000256" key="1">
    <source>
        <dbReference type="SAM" id="MobiDB-lite"/>
    </source>
</evidence>
<accession>A0A8S9IA07</accession>
<reference evidence="2" key="1">
    <citation type="submission" date="2019-12" db="EMBL/GenBank/DDBJ databases">
        <title>Genome sequencing and annotation of Brassica cretica.</title>
        <authorList>
            <person name="Studholme D.J."/>
            <person name="Sarris P.F."/>
        </authorList>
    </citation>
    <scope>NUCLEOTIDE SEQUENCE</scope>
    <source>
        <strain evidence="2">PFS-001/15</strain>
        <tissue evidence="2">Leaf</tissue>
    </source>
</reference>